<dbReference type="InterPro" id="IPR016181">
    <property type="entry name" value="Acyl_CoA_acyltransferase"/>
</dbReference>
<gene>
    <name evidence="2" type="ORF">F6V25_03450</name>
</gene>
<evidence type="ECO:0000313" key="2">
    <source>
        <dbReference type="EMBL" id="KAB0666918.1"/>
    </source>
</evidence>
<feature type="domain" description="BioF2-like acetyltransferase" evidence="1">
    <location>
        <begin position="166"/>
        <end position="307"/>
    </location>
</feature>
<proteinExistence type="predicted"/>
<sequence length="348" mass="39947">MNPDFTVEPVVKADLCPVWDVCTEIAQNMSYPSFFCSGDWLKASAEHLCREDSLLVLVVKLDGRIKAVLPLVSKPNALGGRDLRFLGTDFYPDPVGLISRPCDRARCAKALHEYLLKVPDWDRFILDWVLEDELADWNLPAKSVSVEPFKILPRNFDDLLGEFKQKKRYNLRSMVRKFLESGGELVSSVDNGTHTFFLDALFALHQKRALERALESTFEGGRVESLHRLLAQESSMVRFYGLRLHDKLIAVIYGFEFCNRFFYYQVAHDPAYGDLSPGSVLLFLALENCCSKGVTEFNFLQGDESYKGIWTNESRVLYRCDMKRGTWRSHLFSVLDQSKELCKRVRGR</sequence>
<keyword evidence="2" id="KW-0808">Transferase</keyword>
<dbReference type="EMBL" id="VZQZ01000002">
    <property type="protein sequence ID" value="KAB0666918.1"/>
    <property type="molecule type" value="Genomic_DNA"/>
</dbReference>
<dbReference type="Pfam" id="PF13480">
    <property type="entry name" value="Acetyltransf_6"/>
    <property type="match status" value="1"/>
</dbReference>
<dbReference type="GO" id="GO:0016740">
    <property type="term" value="F:transferase activity"/>
    <property type="evidence" value="ECO:0007669"/>
    <property type="project" value="UniProtKB-KW"/>
</dbReference>
<accession>A0A7J4ZU02</accession>
<dbReference type="AlphaFoldDB" id="A0A7J4ZU02"/>
<dbReference type="Gene3D" id="3.40.630.30">
    <property type="match status" value="1"/>
</dbReference>
<name>A0A7J4ZU02_9BACT</name>
<reference evidence="2 3" key="1">
    <citation type="submission" date="2019-09" db="EMBL/GenBank/DDBJ databases">
        <title>Geobacter sp. Red96, a novel strain isolated from paddy soil.</title>
        <authorList>
            <person name="Xu Z."/>
            <person name="Masuda Y."/>
            <person name="Itoh H."/>
            <person name="Senoo K."/>
        </authorList>
    </citation>
    <scope>NUCLEOTIDE SEQUENCE [LARGE SCALE GENOMIC DNA]</scope>
    <source>
        <strain evidence="2 3">Red96</strain>
    </source>
</reference>
<dbReference type="Proteomes" id="UP000420562">
    <property type="component" value="Unassembled WGS sequence"/>
</dbReference>
<comment type="caution">
    <text evidence="2">The sequence shown here is derived from an EMBL/GenBank/DDBJ whole genome shotgun (WGS) entry which is preliminary data.</text>
</comment>
<organism evidence="2 3">
    <name type="scientific">Oryzomonas japonica</name>
    <dbReference type="NCBI Taxonomy" id="2603858"/>
    <lineage>
        <taxon>Bacteria</taxon>
        <taxon>Pseudomonadati</taxon>
        <taxon>Thermodesulfobacteriota</taxon>
        <taxon>Desulfuromonadia</taxon>
        <taxon>Geobacterales</taxon>
        <taxon>Geobacteraceae</taxon>
        <taxon>Oryzomonas</taxon>
    </lineage>
</organism>
<dbReference type="SUPFAM" id="SSF55729">
    <property type="entry name" value="Acyl-CoA N-acyltransferases (Nat)"/>
    <property type="match status" value="1"/>
</dbReference>
<keyword evidence="3" id="KW-1185">Reference proteome</keyword>
<evidence type="ECO:0000259" key="1">
    <source>
        <dbReference type="Pfam" id="PF13480"/>
    </source>
</evidence>
<protein>
    <submittedName>
        <fullName evidence="2">GNAT family N-acetyltransferase</fullName>
    </submittedName>
</protein>
<dbReference type="InterPro" id="IPR038740">
    <property type="entry name" value="BioF2-like_GNAT_dom"/>
</dbReference>
<evidence type="ECO:0000313" key="3">
    <source>
        <dbReference type="Proteomes" id="UP000420562"/>
    </source>
</evidence>